<keyword evidence="7" id="KW-1185">Reference proteome</keyword>
<dbReference type="Proteomes" id="UP001597375">
    <property type="component" value="Unassembled WGS sequence"/>
</dbReference>
<evidence type="ECO:0000256" key="5">
    <source>
        <dbReference type="ARBA" id="ARBA00023136"/>
    </source>
</evidence>
<dbReference type="InterPro" id="IPR044527">
    <property type="entry name" value="NrtA/CpmA_ABC-bd_dom"/>
</dbReference>
<sequence>MRSSPPISKKSQPIRLGYIPLTDCAPLAVAQEMGIFRKYGLNVVLHRELGWATVRDRLFYGELDAAESIAGIAFALGFGLTDLRCEVAVPLVLNLHGNAITLSTELPPEVIGNGVGLKNYLARQWKKDRPFTLAATHRFSSHGVLLHTWLKRHGLEDTDVEIITLPPSLMPRHLKAGHIDGYCVGEPFNSEAILGGYGWSPVTSADLSHGHPEKVLLVSGEFIQERREESIALVSALLESCKLCDDPSFREDLIMILAKKEFTGASPEILRNSLDDVFFTGAAKVSGRGFHMFYGNSVNRPSTDKASWMLAGLRSAGSLPESSCGSLSRLYREDIYMAALAGVCETIPG</sequence>
<gene>
    <name evidence="6" type="ORF">ACFSSA_15515</name>
</gene>
<evidence type="ECO:0000256" key="2">
    <source>
        <dbReference type="ARBA" id="ARBA00022448"/>
    </source>
</evidence>
<name>A0ABW5DDX4_9BACT</name>
<keyword evidence="2" id="KW-0813">Transport</keyword>
<keyword evidence="3" id="KW-1003">Cell membrane</keyword>
<evidence type="ECO:0000313" key="6">
    <source>
        <dbReference type="EMBL" id="MFD2258089.1"/>
    </source>
</evidence>
<keyword evidence="5" id="KW-0472">Membrane</keyword>
<organism evidence="6 7">
    <name type="scientific">Luteolibacter algae</name>
    <dbReference type="NCBI Taxonomy" id="454151"/>
    <lineage>
        <taxon>Bacteria</taxon>
        <taxon>Pseudomonadati</taxon>
        <taxon>Verrucomicrobiota</taxon>
        <taxon>Verrucomicrobiia</taxon>
        <taxon>Verrucomicrobiales</taxon>
        <taxon>Verrucomicrobiaceae</taxon>
        <taxon>Luteolibacter</taxon>
    </lineage>
</organism>
<accession>A0ABW5DDX4</accession>
<dbReference type="EMBL" id="JBHUIT010000034">
    <property type="protein sequence ID" value="MFD2258089.1"/>
    <property type="molecule type" value="Genomic_DNA"/>
</dbReference>
<evidence type="ECO:0000256" key="3">
    <source>
        <dbReference type="ARBA" id="ARBA00022475"/>
    </source>
</evidence>
<dbReference type="SUPFAM" id="SSF53850">
    <property type="entry name" value="Periplasmic binding protein-like II"/>
    <property type="match status" value="1"/>
</dbReference>
<keyword evidence="4" id="KW-0997">Cell inner membrane</keyword>
<dbReference type="PANTHER" id="PTHR30024:SF43">
    <property type="entry name" value="BLL4572 PROTEIN"/>
    <property type="match status" value="1"/>
</dbReference>
<dbReference type="Pfam" id="PF13379">
    <property type="entry name" value="NMT1_2"/>
    <property type="match status" value="1"/>
</dbReference>
<dbReference type="Gene3D" id="3.40.190.10">
    <property type="entry name" value="Periplasmic binding protein-like II"/>
    <property type="match status" value="2"/>
</dbReference>
<comment type="caution">
    <text evidence="6">The sequence shown here is derived from an EMBL/GenBank/DDBJ whole genome shotgun (WGS) entry which is preliminary data.</text>
</comment>
<comment type="subcellular location">
    <subcellularLocation>
        <location evidence="1">Endomembrane system</location>
    </subcellularLocation>
</comment>
<protein>
    <submittedName>
        <fullName evidence="6">CmpA/NrtA family ABC transporter substrate-binding protein</fullName>
    </submittedName>
</protein>
<reference evidence="7" key="1">
    <citation type="journal article" date="2019" name="Int. J. Syst. Evol. Microbiol.">
        <title>The Global Catalogue of Microorganisms (GCM) 10K type strain sequencing project: providing services to taxonomists for standard genome sequencing and annotation.</title>
        <authorList>
            <consortium name="The Broad Institute Genomics Platform"/>
            <consortium name="The Broad Institute Genome Sequencing Center for Infectious Disease"/>
            <person name="Wu L."/>
            <person name="Ma J."/>
        </authorList>
    </citation>
    <scope>NUCLEOTIDE SEQUENCE [LARGE SCALE GENOMIC DNA]</scope>
    <source>
        <strain evidence="7">CGMCC 4.7106</strain>
    </source>
</reference>
<dbReference type="RefSeq" id="WP_386821531.1">
    <property type="nucleotide sequence ID" value="NZ_JBHUIT010000034.1"/>
</dbReference>
<evidence type="ECO:0000256" key="4">
    <source>
        <dbReference type="ARBA" id="ARBA00022519"/>
    </source>
</evidence>
<evidence type="ECO:0000256" key="1">
    <source>
        <dbReference type="ARBA" id="ARBA00004308"/>
    </source>
</evidence>
<evidence type="ECO:0000313" key="7">
    <source>
        <dbReference type="Proteomes" id="UP001597375"/>
    </source>
</evidence>
<dbReference type="CDD" id="cd13553">
    <property type="entry name" value="PBP2_NrtA_CpmA_like"/>
    <property type="match status" value="1"/>
</dbReference>
<dbReference type="PANTHER" id="PTHR30024">
    <property type="entry name" value="ALIPHATIC SULFONATES-BINDING PROTEIN-RELATED"/>
    <property type="match status" value="1"/>
</dbReference>
<proteinExistence type="predicted"/>